<dbReference type="PANTHER" id="PTHR24413">
    <property type="entry name" value="SPECKLE-TYPE POZ PROTEIN"/>
    <property type="match status" value="1"/>
</dbReference>
<dbReference type="OrthoDB" id="6359816at2759"/>
<dbReference type="InterPro" id="IPR011333">
    <property type="entry name" value="SKP1/BTB/POZ_sf"/>
</dbReference>
<name>A0A1D2MGJ3_ORCCI</name>
<evidence type="ECO:0000259" key="1">
    <source>
        <dbReference type="PROSITE" id="PS50097"/>
    </source>
</evidence>
<dbReference type="Gene3D" id="3.30.710.10">
    <property type="entry name" value="Potassium Channel Kv1.1, Chain A"/>
    <property type="match status" value="1"/>
</dbReference>
<sequence>MVEPQADEIIQRDHQVLAEPQADDDDDVIQEAAQRGVEDEFDRLALERLNADEPPLSEQQQVFENAMIKFVNAEFPDPAPEGNESVVYLVRNVKFMQTMEPGLGVTHSFVGELKKPEDMFHLNFLLYNENGDECNLQISDRPNHRPQSSPMCLANFQQAELLLQFFVLVEDAFEMVHEEPSFLISLDGQQWKNQGRRQPIFSASDFFSVTCLNVVSINELTSRQGSNKSGFHMRISMKLMKGDSEILHGIQKCFHPDKALYDLREKMGTLLVDRVHCDAVIESGDNKCYQVHRAILSVNSDVFKVMFESGMTEPNTGKVETPRNISGKVLESLLKFIYARNCKDLTYCPKLTSDILLAAHQYDMHDLVKICEESLLNMSLEAFTLTSILSIFQTANLLDKEALMSKCVSIITRMNVDLTESAAFTALPPTHYAKLIGKIIHFKKSEPV</sequence>
<dbReference type="CDD" id="cd18186">
    <property type="entry name" value="BTB_POZ_ZBTB_KLHL-like"/>
    <property type="match status" value="1"/>
</dbReference>
<comment type="caution">
    <text evidence="2">The sequence shown here is derived from an EMBL/GenBank/DDBJ whole genome shotgun (WGS) entry which is preliminary data.</text>
</comment>
<reference evidence="2 3" key="1">
    <citation type="journal article" date="2016" name="Genome Biol. Evol.">
        <title>Gene Family Evolution Reflects Adaptation to Soil Environmental Stressors in the Genome of the Collembolan Orchesella cincta.</title>
        <authorList>
            <person name="Faddeeva-Vakhrusheva A."/>
            <person name="Derks M.F."/>
            <person name="Anvar S.Y."/>
            <person name="Agamennone V."/>
            <person name="Suring W."/>
            <person name="Smit S."/>
            <person name="van Straalen N.M."/>
            <person name="Roelofs D."/>
        </authorList>
    </citation>
    <scope>NUCLEOTIDE SEQUENCE [LARGE SCALE GENOMIC DNA]</scope>
    <source>
        <tissue evidence="2">Mixed pool</tissue>
    </source>
</reference>
<gene>
    <name evidence="2" type="ORF">Ocin01_14562</name>
</gene>
<accession>A0A1D2MGJ3</accession>
<dbReference type="AlphaFoldDB" id="A0A1D2MGJ3"/>
<dbReference type="SMART" id="SM00225">
    <property type="entry name" value="BTB"/>
    <property type="match status" value="1"/>
</dbReference>
<protein>
    <submittedName>
        <fullName evidence="2">Protein roadkill</fullName>
    </submittedName>
</protein>
<keyword evidence="3" id="KW-1185">Reference proteome</keyword>
<organism evidence="2 3">
    <name type="scientific">Orchesella cincta</name>
    <name type="common">Springtail</name>
    <name type="synonym">Podura cincta</name>
    <dbReference type="NCBI Taxonomy" id="48709"/>
    <lineage>
        <taxon>Eukaryota</taxon>
        <taxon>Metazoa</taxon>
        <taxon>Ecdysozoa</taxon>
        <taxon>Arthropoda</taxon>
        <taxon>Hexapoda</taxon>
        <taxon>Collembola</taxon>
        <taxon>Entomobryomorpha</taxon>
        <taxon>Entomobryoidea</taxon>
        <taxon>Orchesellidae</taxon>
        <taxon>Orchesellinae</taxon>
        <taxon>Orchesella</taxon>
    </lineage>
</organism>
<dbReference type="Proteomes" id="UP000094527">
    <property type="component" value="Unassembled WGS sequence"/>
</dbReference>
<feature type="domain" description="BTB" evidence="1">
    <location>
        <begin position="277"/>
        <end position="338"/>
    </location>
</feature>
<dbReference type="SUPFAM" id="SSF54695">
    <property type="entry name" value="POZ domain"/>
    <property type="match status" value="1"/>
</dbReference>
<dbReference type="InterPro" id="IPR000210">
    <property type="entry name" value="BTB/POZ_dom"/>
</dbReference>
<dbReference type="Pfam" id="PF00651">
    <property type="entry name" value="BTB"/>
    <property type="match status" value="1"/>
</dbReference>
<dbReference type="EMBL" id="LJIJ01001324">
    <property type="protein sequence ID" value="ODM92126.1"/>
    <property type="molecule type" value="Genomic_DNA"/>
</dbReference>
<dbReference type="PROSITE" id="PS50097">
    <property type="entry name" value="BTB"/>
    <property type="match status" value="1"/>
</dbReference>
<proteinExistence type="predicted"/>
<evidence type="ECO:0000313" key="2">
    <source>
        <dbReference type="EMBL" id="ODM92126.1"/>
    </source>
</evidence>
<dbReference type="STRING" id="48709.A0A1D2MGJ3"/>
<evidence type="ECO:0000313" key="3">
    <source>
        <dbReference type="Proteomes" id="UP000094527"/>
    </source>
</evidence>